<keyword evidence="1" id="KW-0732">Signal</keyword>
<dbReference type="Proteomes" id="UP000676996">
    <property type="component" value="Unassembled WGS sequence"/>
</dbReference>
<evidence type="ECO:0000313" key="4">
    <source>
        <dbReference type="EMBL" id="MBR0552097.1"/>
    </source>
</evidence>
<dbReference type="InterPro" id="IPR019554">
    <property type="entry name" value="Soluble_ligand-bd"/>
</dbReference>
<keyword evidence="5" id="KW-1185">Reference proteome</keyword>
<feature type="domain" description="Polysaccharide export protein N-terminal" evidence="2">
    <location>
        <begin position="46"/>
        <end position="125"/>
    </location>
</feature>
<comment type="caution">
    <text evidence="4">The sequence shown here is derived from an EMBL/GenBank/DDBJ whole genome shotgun (WGS) entry which is preliminary data.</text>
</comment>
<sequence length="235" mass="24988">MVVLRRAILAASVVMLGGCQHSMNAKGLPSGDAAYAMFPEPDLTRQATSYEIGPLDVLSITVFQEPDLSFSGTGNQLQVDAAGNISYPLLGTVRAAGKTALELSNEIAAALGRKYLVDPQVSVTVAASISQRVTVEGDVNKPGTYEINGTSTLLEALAQAESPTEVAKLDQIVIFRRVDGKRMGGVFNLNDIREGKAADPEIKGGDVIVVGFSAVKGAFRDLFKAAPFFNVFRYF</sequence>
<dbReference type="AlphaFoldDB" id="A0A8T4IBQ5"/>
<gene>
    <name evidence="4" type="ORF">J7S20_06235</name>
</gene>
<protein>
    <submittedName>
        <fullName evidence="4">Polysaccharide export protein</fullName>
    </submittedName>
</protein>
<dbReference type="Pfam" id="PF02563">
    <property type="entry name" value="Poly_export"/>
    <property type="match status" value="1"/>
</dbReference>
<evidence type="ECO:0000259" key="2">
    <source>
        <dbReference type="Pfam" id="PF02563"/>
    </source>
</evidence>
<dbReference type="InterPro" id="IPR049712">
    <property type="entry name" value="Poly_export"/>
</dbReference>
<dbReference type="Pfam" id="PF10531">
    <property type="entry name" value="SLBB"/>
    <property type="match status" value="1"/>
</dbReference>
<proteinExistence type="predicted"/>
<dbReference type="PANTHER" id="PTHR33619:SF3">
    <property type="entry name" value="POLYSACCHARIDE EXPORT PROTEIN GFCE-RELATED"/>
    <property type="match status" value="1"/>
</dbReference>
<evidence type="ECO:0000256" key="1">
    <source>
        <dbReference type="ARBA" id="ARBA00022729"/>
    </source>
</evidence>
<accession>A0A8T4IBQ5</accession>
<evidence type="ECO:0000259" key="3">
    <source>
        <dbReference type="Pfam" id="PF10531"/>
    </source>
</evidence>
<evidence type="ECO:0000313" key="5">
    <source>
        <dbReference type="Proteomes" id="UP000676996"/>
    </source>
</evidence>
<dbReference type="GO" id="GO:0015159">
    <property type="term" value="F:polysaccharide transmembrane transporter activity"/>
    <property type="evidence" value="ECO:0007669"/>
    <property type="project" value="InterPro"/>
</dbReference>
<dbReference type="PROSITE" id="PS51257">
    <property type="entry name" value="PROKAR_LIPOPROTEIN"/>
    <property type="match status" value="1"/>
</dbReference>
<dbReference type="EMBL" id="JAGRQC010000001">
    <property type="protein sequence ID" value="MBR0552097.1"/>
    <property type="molecule type" value="Genomic_DNA"/>
</dbReference>
<dbReference type="Gene3D" id="3.30.1950.10">
    <property type="entry name" value="wza like domain"/>
    <property type="match status" value="1"/>
</dbReference>
<name>A0A8T4IBQ5_9SPHN</name>
<feature type="domain" description="Soluble ligand binding" evidence="3">
    <location>
        <begin position="132"/>
        <end position="184"/>
    </location>
</feature>
<organism evidence="4 5">
    <name type="scientific">Stakelama marina</name>
    <dbReference type="NCBI Taxonomy" id="2826939"/>
    <lineage>
        <taxon>Bacteria</taxon>
        <taxon>Pseudomonadati</taxon>
        <taxon>Pseudomonadota</taxon>
        <taxon>Alphaproteobacteria</taxon>
        <taxon>Sphingomonadales</taxon>
        <taxon>Sphingomonadaceae</taxon>
        <taxon>Stakelama</taxon>
    </lineage>
</organism>
<reference evidence="4" key="1">
    <citation type="submission" date="2021-04" db="EMBL/GenBank/DDBJ databases">
        <title>Ouciella asimina sp. nov., isolated from the surface seawater in the hydrothermal field of Okinawa Trough.</title>
        <authorList>
            <person name="Shuang W."/>
        </authorList>
    </citation>
    <scope>NUCLEOTIDE SEQUENCE</scope>
    <source>
        <strain evidence="4">LXI357</strain>
    </source>
</reference>
<dbReference type="InterPro" id="IPR003715">
    <property type="entry name" value="Poly_export_N"/>
</dbReference>
<dbReference type="PANTHER" id="PTHR33619">
    <property type="entry name" value="POLYSACCHARIDE EXPORT PROTEIN GFCE-RELATED"/>
    <property type="match status" value="1"/>
</dbReference>